<evidence type="ECO:0000256" key="3">
    <source>
        <dbReference type="ARBA" id="ARBA00022723"/>
    </source>
</evidence>
<keyword evidence="6" id="KW-0067">ATP-binding</keyword>
<keyword evidence="3" id="KW-0479">Metal-binding</keyword>
<sequence length="216" mass="23291">MRSLALVSGGIESAVLLHKLVASGRTPIALFFDYAQRGAAHERSAALAACASARIAPPVCLDLRSVGEAFRASNRLHVPLPHRNLVLLSLSLGWATTHGCDELALGLTSEDFAKDSEFAAAGAVRYTTGTAEFCDHFRRMAAHVAPGVELTLPMAHQRKHEVIREAQQLGVELSRTYSCMRACASGRHCGTCLQCEARRAAFAAAGVSEPERFYER</sequence>
<dbReference type="EMBL" id="JBGBPQ010000021">
    <property type="protein sequence ID" value="KAL1503602.1"/>
    <property type="molecule type" value="Genomic_DNA"/>
</dbReference>
<dbReference type="AlphaFoldDB" id="A0AB34ING3"/>
<keyword evidence="11" id="KW-1185">Reference proteome</keyword>
<evidence type="ECO:0000256" key="1">
    <source>
        <dbReference type="ARBA" id="ARBA00005061"/>
    </source>
</evidence>
<dbReference type="GO" id="GO:0016874">
    <property type="term" value="F:ligase activity"/>
    <property type="evidence" value="ECO:0007669"/>
    <property type="project" value="UniProtKB-KW"/>
</dbReference>
<organism evidence="10 11">
    <name type="scientific">Prymnesium parvum</name>
    <name type="common">Toxic golden alga</name>
    <dbReference type="NCBI Taxonomy" id="97485"/>
    <lineage>
        <taxon>Eukaryota</taxon>
        <taxon>Haptista</taxon>
        <taxon>Haptophyta</taxon>
        <taxon>Prymnesiophyceae</taxon>
        <taxon>Prymnesiales</taxon>
        <taxon>Prymnesiaceae</taxon>
        <taxon>Prymnesium</taxon>
    </lineage>
</organism>
<comment type="similarity">
    <text evidence="7">Belongs to the QueC family.</text>
</comment>
<reference evidence="10 11" key="1">
    <citation type="journal article" date="2024" name="Science">
        <title>Giant polyketide synthase enzymes in the biosynthesis of giant marine polyether toxins.</title>
        <authorList>
            <person name="Fallon T.R."/>
            <person name="Shende V.V."/>
            <person name="Wierzbicki I.H."/>
            <person name="Pendleton A.L."/>
            <person name="Watervoot N.F."/>
            <person name="Auber R.P."/>
            <person name="Gonzalez D.J."/>
            <person name="Wisecaver J.H."/>
            <person name="Moore B.S."/>
        </authorList>
    </citation>
    <scope>NUCLEOTIDE SEQUENCE [LARGE SCALE GENOMIC DNA]</scope>
    <source>
        <strain evidence="10 11">12B1</strain>
    </source>
</reference>
<evidence type="ECO:0000313" key="10">
    <source>
        <dbReference type="EMBL" id="KAL1503602.1"/>
    </source>
</evidence>
<dbReference type="SUPFAM" id="SSF52402">
    <property type="entry name" value="Adenine nucleotide alpha hydrolases-like"/>
    <property type="match status" value="1"/>
</dbReference>
<dbReference type="InterPro" id="IPR014729">
    <property type="entry name" value="Rossmann-like_a/b/a_fold"/>
</dbReference>
<evidence type="ECO:0000256" key="5">
    <source>
        <dbReference type="ARBA" id="ARBA00022833"/>
    </source>
</evidence>
<evidence type="ECO:0000256" key="9">
    <source>
        <dbReference type="ARBA" id="ARBA00047890"/>
    </source>
</evidence>
<dbReference type="InterPro" id="IPR018317">
    <property type="entry name" value="QueC"/>
</dbReference>
<dbReference type="GO" id="GO:0046872">
    <property type="term" value="F:metal ion binding"/>
    <property type="evidence" value="ECO:0007669"/>
    <property type="project" value="UniProtKB-KW"/>
</dbReference>
<evidence type="ECO:0000256" key="7">
    <source>
        <dbReference type="ARBA" id="ARBA00037993"/>
    </source>
</evidence>
<dbReference type="Gene3D" id="3.40.50.620">
    <property type="entry name" value="HUPs"/>
    <property type="match status" value="1"/>
</dbReference>
<dbReference type="Pfam" id="PF06508">
    <property type="entry name" value="QueC"/>
    <property type="match status" value="1"/>
</dbReference>
<dbReference type="PANTHER" id="PTHR42914">
    <property type="entry name" value="7-CYANO-7-DEAZAGUANINE SYNTHASE"/>
    <property type="match status" value="1"/>
</dbReference>
<evidence type="ECO:0000256" key="8">
    <source>
        <dbReference type="ARBA" id="ARBA00039149"/>
    </source>
</evidence>
<dbReference type="GO" id="GO:0005524">
    <property type="term" value="F:ATP binding"/>
    <property type="evidence" value="ECO:0007669"/>
    <property type="project" value="UniProtKB-KW"/>
</dbReference>
<comment type="caution">
    <text evidence="10">The sequence shown here is derived from an EMBL/GenBank/DDBJ whole genome shotgun (WGS) entry which is preliminary data.</text>
</comment>
<dbReference type="Proteomes" id="UP001515480">
    <property type="component" value="Unassembled WGS sequence"/>
</dbReference>
<evidence type="ECO:0000256" key="2">
    <source>
        <dbReference type="ARBA" id="ARBA00022598"/>
    </source>
</evidence>
<accession>A0AB34ING3</accession>
<keyword evidence="2" id="KW-0436">Ligase</keyword>
<gene>
    <name evidence="10" type="ORF">AB1Y20_012079</name>
</gene>
<dbReference type="PANTHER" id="PTHR42914:SF1">
    <property type="entry name" value="7-CYANO-7-DEAZAGUANINE SYNTHASE"/>
    <property type="match status" value="1"/>
</dbReference>
<dbReference type="EC" id="6.3.4.20" evidence="8"/>
<protein>
    <recommendedName>
        <fullName evidence="8">7-cyano-7-deazaguanine synthase</fullName>
        <ecNumber evidence="8">6.3.4.20</ecNumber>
    </recommendedName>
</protein>
<proteinExistence type="inferred from homology"/>
<comment type="catalytic activity">
    <reaction evidence="9">
        <text>7-carboxy-7-carbaguanine + NH4(+) + 2 ATP = 7-cyano-7-carbaguanine + 2 AMP + 2 diphosphate + 2 H(+)</text>
        <dbReference type="Rhea" id="RHEA:27982"/>
        <dbReference type="ChEBI" id="CHEBI:15378"/>
        <dbReference type="ChEBI" id="CHEBI:28938"/>
        <dbReference type="ChEBI" id="CHEBI:30616"/>
        <dbReference type="ChEBI" id="CHEBI:33019"/>
        <dbReference type="ChEBI" id="CHEBI:45075"/>
        <dbReference type="ChEBI" id="CHEBI:61036"/>
        <dbReference type="ChEBI" id="CHEBI:456215"/>
        <dbReference type="EC" id="6.3.4.20"/>
    </reaction>
</comment>
<evidence type="ECO:0000256" key="6">
    <source>
        <dbReference type="ARBA" id="ARBA00022840"/>
    </source>
</evidence>
<name>A0AB34ING3_PRYPA</name>
<comment type="pathway">
    <text evidence="1">Purine metabolism; 7-cyano-7-deazaguanine biosynthesis.</text>
</comment>
<keyword evidence="4" id="KW-0547">Nucleotide-binding</keyword>
<keyword evidence="5" id="KW-0862">Zinc</keyword>
<evidence type="ECO:0000313" key="11">
    <source>
        <dbReference type="Proteomes" id="UP001515480"/>
    </source>
</evidence>
<evidence type="ECO:0000256" key="4">
    <source>
        <dbReference type="ARBA" id="ARBA00022741"/>
    </source>
</evidence>